<dbReference type="AlphaFoldDB" id="A0AAD6SEK5"/>
<gene>
    <name evidence="1" type="ORF">C8F04DRAFT_1192292</name>
</gene>
<comment type="caution">
    <text evidence="1">The sequence shown here is derived from an EMBL/GenBank/DDBJ whole genome shotgun (WGS) entry which is preliminary data.</text>
</comment>
<accession>A0AAD6SEK5</accession>
<organism evidence="1 2">
    <name type="scientific">Mycena alexandri</name>
    <dbReference type="NCBI Taxonomy" id="1745969"/>
    <lineage>
        <taxon>Eukaryota</taxon>
        <taxon>Fungi</taxon>
        <taxon>Dikarya</taxon>
        <taxon>Basidiomycota</taxon>
        <taxon>Agaricomycotina</taxon>
        <taxon>Agaricomycetes</taxon>
        <taxon>Agaricomycetidae</taxon>
        <taxon>Agaricales</taxon>
        <taxon>Marasmiineae</taxon>
        <taxon>Mycenaceae</taxon>
        <taxon>Mycena</taxon>
    </lineage>
</organism>
<proteinExistence type="predicted"/>
<dbReference type="EMBL" id="JARJCM010000167">
    <property type="protein sequence ID" value="KAJ7024625.1"/>
    <property type="molecule type" value="Genomic_DNA"/>
</dbReference>
<name>A0AAD6SEK5_9AGAR</name>
<sequence length="167" mass="18204">MEWAHAPFAGRLTGQLTLRGGVPRIPHQPIFAAALAILGAAPFHVPAFTEFDLRPGAKFSGGDVACPPLGIIDPELVKDDVIFARTVLVKLVVACFMVIDDDRQFRSCFVKISSSSRIPRQNFANEQVTGKREARKLLPEKNFPANAVHVRISTSPGGQNRQNLSGF</sequence>
<evidence type="ECO:0000313" key="2">
    <source>
        <dbReference type="Proteomes" id="UP001218188"/>
    </source>
</evidence>
<reference evidence="1" key="1">
    <citation type="submission" date="2023-03" db="EMBL/GenBank/DDBJ databases">
        <title>Massive genome expansion in bonnet fungi (Mycena s.s.) driven by repeated elements and novel gene families across ecological guilds.</title>
        <authorList>
            <consortium name="Lawrence Berkeley National Laboratory"/>
            <person name="Harder C.B."/>
            <person name="Miyauchi S."/>
            <person name="Viragh M."/>
            <person name="Kuo A."/>
            <person name="Thoen E."/>
            <person name="Andreopoulos B."/>
            <person name="Lu D."/>
            <person name="Skrede I."/>
            <person name="Drula E."/>
            <person name="Henrissat B."/>
            <person name="Morin E."/>
            <person name="Kohler A."/>
            <person name="Barry K."/>
            <person name="LaButti K."/>
            <person name="Morin E."/>
            <person name="Salamov A."/>
            <person name="Lipzen A."/>
            <person name="Mereny Z."/>
            <person name="Hegedus B."/>
            <person name="Baldrian P."/>
            <person name="Stursova M."/>
            <person name="Weitz H."/>
            <person name="Taylor A."/>
            <person name="Grigoriev I.V."/>
            <person name="Nagy L.G."/>
            <person name="Martin F."/>
            <person name="Kauserud H."/>
        </authorList>
    </citation>
    <scope>NUCLEOTIDE SEQUENCE</scope>
    <source>
        <strain evidence="1">CBHHK200</strain>
    </source>
</reference>
<dbReference type="Proteomes" id="UP001218188">
    <property type="component" value="Unassembled WGS sequence"/>
</dbReference>
<evidence type="ECO:0000313" key="1">
    <source>
        <dbReference type="EMBL" id="KAJ7024625.1"/>
    </source>
</evidence>
<protein>
    <submittedName>
        <fullName evidence="1">Uncharacterized protein</fullName>
    </submittedName>
</protein>
<keyword evidence="2" id="KW-1185">Reference proteome</keyword>